<dbReference type="Proteomes" id="UP000643525">
    <property type="component" value="Unassembled WGS sequence"/>
</dbReference>
<accession>A0ABR9JG23</accession>
<dbReference type="InterPro" id="IPR010067">
    <property type="entry name" value="ABC_SsuA_sub-bd"/>
</dbReference>
<keyword evidence="3" id="KW-0813">Transport</keyword>
<evidence type="ECO:0000256" key="3">
    <source>
        <dbReference type="ARBA" id="ARBA00022448"/>
    </source>
</evidence>
<feature type="region of interest" description="Disordered" evidence="5">
    <location>
        <begin position="314"/>
        <end position="360"/>
    </location>
</feature>
<dbReference type="RefSeq" id="WP_192595830.1">
    <property type="nucleotide sequence ID" value="NZ_BAAALJ010000003.1"/>
</dbReference>
<dbReference type="InterPro" id="IPR015168">
    <property type="entry name" value="SsuA/THI5"/>
</dbReference>
<evidence type="ECO:0000259" key="6">
    <source>
        <dbReference type="SMART" id="SM00062"/>
    </source>
</evidence>
<protein>
    <submittedName>
        <fullName evidence="7">Sulfonate transport system substrate-binding protein</fullName>
    </submittedName>
</protein>
<keyword evidence="8" id="KW-1185">Reference proteome</keyword>
<dbReference type="Gene3D" id="3.40.190.10">
    <property type="entry name" value="Periplasmic binding protein-like II"/>
    <property type="match status" value="2"/>
</dbReference>
<dbReference type="EMBL" id="JADBED010000001">
    <property type="protein sequence ID" value="MBE1524879.1"/>
    <property type="molecule type" value="Genomic_DNA"/>
</dbReference>
<evidence type="ECO:0000313" key="7">
    <source>
        <dbReference type="EMBL" id="MBE1524879.1"/>
    </source>
</evidence>
<gene>
    <name evidence="7" type="ORF">H4W27_001997</name>
</gene>
<organism evidence="7 8">
    <name type="scientific">Nesterenkonia lutea</name>
    <dbReference type="NCBI Taxonomy" id="272919"/>
    <lineage>
        <taxon>Bacteria</taxon>
        <taxon>Bacillati</taxon>
        <taxon>Actinomycetota</taxon>
        <taxon>Actinomycetes</taxon>
        <taxon>Micrococcales</taxon>
        <taxon>Micrococcaceae</taxon>
        <taxon>Nesterenkonia</taxon>
    </lineage>
</organism>
<feature type="domain" description="Solute-binding protein family 3/N-terminal" evidence="6">
    <location>
        <begin position="46"/>
        <end position="275"/>
    </location>
</feature>
<dbReference type="PANTHER" id="PTHR30024:SF21">
    <property type="entry name" value="ABC TRANSPORTER SUBSTRATE-BINDING PROTEIN"/>
    <property type="match status" value="1"/>
</dbReference>
<evidence type="ECO:0000256" key="5">
    <source>
        <dbReference type="SAM" id="MobiDB-lite"/>
    </source>
</evidence>
<dbReference type="InterPro" id="IPR001638">
    <property type="entry name" value="Solute-binding_3/MltF_N"/>
</dbReference>
<dbReference type="SUPFAM" id="SSF53850">
    <property type="entry name" value="Periplasmic binding protein-like II"/>
    <property type="match status" value="1"/>
</dbReference>
<feature type="compositionally biased region" description="Acidic residues" evidence="5">
    <location>
        <begin position="342"/>
        <end position="360"/>
    </location>
</feature>
<reference evidence="7 8" key="1">
    <citation type="submission" date="2020-10" db="EMBL/GenBank/DDBJ databases">
        <title>Sequencing the genomes of 1000 actinobacteria strains.</title>
        <authorList>
            <person name="Klenk H.-P."/>
        </authorList>
    </citation>
    <scope>NUCLEOTIDE SEQUENCE [LARGE SCALE GENOMIC DNA]</scope>
    <source>
        <strain evidence="7 8">DSM 15666</strain>
    </source>
</reference>
<evidence type="ECO:0000256" key="2">
    <source>
        <dbReference type="ARBA" id="ARBA00010742"/>
    </source>
</evidence>
<feature type="compositionally biased region" description="Acidic residues" evidence="5">
    <location>
        <begin position="314"/>
        <end position="326"/>
    </location>
</feature>
<evidence type="ECO:0000313" key="8">
    <source>
        <dbReference type="Proteomes" id="UP000643525"/>
    </source>
</evidence>
<proteinExistence type="inferred from homology"/>
<dbReference type="NCBIfam" id="TIGR01728">
    <property type="entry name" value="SsuA_fam"/>
    <property type="match status" value="1"/>
</dbReference>
<sequence length="360" mass="38460">MPSTTASHSFGTSRGSATKAVSVAAAVALLATACGSDGGEDEQLETLNIDFATYNPLSLIILENGWLEEELEELDVDVKWVQSQGSNVANENLRAENIHVGSTAGSAALLNRAVGADTHTIMIENQPEWSALVINEDSDIESVEDLEGASIAATPATDPYFFMARSLQEAGLSVDDVEIQALQHADGRQALANGDVDAWAGLDPIMAGAEADGAELLYRNVDFNTYSVVNATGDFVENHPDIAQIVVNVYEQAREWATENPEGTAEILAEYAGIEPEIAEAVITERTNFDIDPVPGDDVYAAMEAAGPFFVENGDVDSQDDVDEALESLFHPEFAENREATDAEGTEDAADEADIEETEE</sequence>
<dbReference type="Pfam" id="PF09084">
    <property type="entry name" value="NMT1"/>
    <property type="match status" value="1"/>
</dbReference>
<comment type="similarity">
    <text evidence="2">Belongs to the bacterial solute-binding protein SsuA/TauA family.</text>
</comment>
<comment type="subcellular location">
    <subcellularLocation>
        <location evidence="1">Periplasm</location>
    </subcellularLocation>
</comment>
<name>A0ABR9JG23_9MICC</name>
<evidence type="ECO:0000256" key="4">
    <source>
        <dbReference type="ARBA" id="ARBA00022729"/>
    </source>
</evidence>
<dbReference type="SMART" id="SM00062">
    <property type="entry name" value="PBPb"/>
    <property type="match status" value="1"/>
</dbReference>
<dbReference type="PANTHER" id="PTHR30024">
    <property type="entry name" value="ALIPHATIC SULFONATES-BINDING PROTEIN-RELATED"/>
    <property type="match status" value="1"/>
</dbReference>
<keyword evidence="4" id="KW-0732">Signal</keyword>
<comment type="caution">
    <text evidence="7">The sequence shown here is derived from an EMBL/GenBank/DDBJ whole genome shotgun (WGS) entry which is preliminary data.</text>
</comment>
<evidence type="ECO:0000256" key="1">
    <source>
        <dbReference type="ARBA" id="ARBA00004418"/>
    </source>
</evidence>